<keyword evidence="2" id="KW-1185">Reference proteome</keyword>
<dbReference type="EMBL" id="RDPI01000002">
    <property type="protein sequence ID" value="MBF4371832.1"/>
    <property type="molecule type" value="Genomic_DNA"/>
</dbReference>
<proteinExistence type="predicted"/>
<name>A0ABR9Z0S3_VIBAN</name>
<comment type="caution">
    <text evidence="1">The sequence shown here is derived from an EMBL/GenBank/DDBJ whole genome shotgun (WGS) entry which is preliminary data.</text>
</comment>
<gene>
    <name evidence="1" type="ORF">EAY46_01860</name>
</gene>
<dbReference type="Proteomes" id="UP000726136">
    <property type="component" value="Unassembled WGS sequence"/>
</dbReference>
<protein>
    <submittedName>
        <fullName evidence="1">Uncharacterized protein</fullName>
    </submittedName>
</protein>
<organism evidence="1 2">
    <name type="scientific">Vibrio anguillarum</name>
    <name type="common">Listonella anguillarum</name>
    <dbReference type="NCBI Taxonomy" id="55601"/>
    <lineage>
        <taxon>Bacteria</taxon>
        <taxon>Pseudomonadati</taxon>
        <taxon>Pseudomonadota</taxon>
        <taxon>Gammaproteobacteria</taxon>
        <taxon>Vibrionales</taxon>
        <taxon>Vibrionaceae</taxon>
        <taxon>Vibrio</taxon>
    </lineage>
</organism>
<accession>A0ABR9Z0S3</accession>
<reference evidence="1 2" key="1">
    <citation type="journal article" date="2021" name="PeerJ">
        <title>Analysis of 44 Vibrio anguillarum genomes reveals high genetic diversity.</title>
        <authorList>
            <person name="Hansen M.J."/>
            <person name="Dalsgaard I."/>
        </authorList>
    </citation>
    <scope>NUCLEOTIDE SEQUENCE [LARGE SCALE GENOMIC DNA]</scope>
    <source>
        <strain evidence="1 2">040915-1/1B</strain>
    </source>
</reference>
<evidence type="ECO:0000313" key="2">
    <source>
        <dbReference type="Proteomes" id="UP000726136"/>
    </source>
</evidence>
<evidence type="ECO:0000313" key="1">
    <source>
        <dbReference type="EMBL" id="MBF4371832.1"/>
    </source>
</evidence>
<sequence length="84" mass="9425">MLADFIARQLLLCLSCGKKKPRAKGAGRIQINIGVNKKKQHIGSYSKKKNLTACKILNALLTTLIETEHFTISSILKPFFSIYF</sequence>